<dbReference type="EMBL" id="CABFNS010000743">
    <property type="protein sequence ID" value="VUC26192.1"/>
    <property type="molecule type" value="Genomic_DNA"/>
</dbReference>
<gene>
    <name evidence="1" type="ORF">CLO192961_LOCUS183090</name>
</gene>
<proteinExistence type="predicted"/>
<organism evidence="1 2">
    <name type="scientific">Bionectria ochroleuca</name>
    <name type="common">Gliocladium roseum</name>
    <dbReference type="NCBI Taxonomy" id="29856"/>
    <lineage>
        <taxon>Eukaryota</taxon>
        <taxon>Fungi</taxon>
        <taxon>Dikarya</taxon>
        <taxon>Ascomycota</taxon>
        <taxon>Pezizomycotina</taxon>
        <taxon>Sordariomycetes</taxon>
        <taxon>Hypocreomycetidae</taxon>
        <taxon>Hypocreales</taxon>
        <taxon>Bionectriaceae</taxon>
        <taxon>Clonostachys</taxon>
    </lineage>
</organism>
<accession>A0ABY6U8H2</accession>
<dbReference type="Proteomes" id="UP000766486">
    <property type="component" value="Unassembled WGS sequence"/>
</dbReference>
<comment type="caution">
    <text evidence="1">The sequence shown here is derived from an EMBL/GenBank/DDBJ whole genome shotgun (WGS) entry which is preliminary data.</text>
</comment>
<evidence type="ECO:0000313" key="1">
    <source>
        <dbReference type="EMBL" id="VUC26192.1"/>
    </source>
</evidence>
<name>A0ABY6U8H2_BIOOC</name>
<reference evidence="1 2" key="1">
    <citation type="submission" date="2019-06" db="EMBL/GenBank/DDBJ databases">
        <authorList>
            <person name="Broberg M."/>
        </authorList>
    </citation>
    <scope>NUCLEOTIDE SEQUENCE [LARGE SCALE GENOMIC DNA]</scope>
</reference>
<protein>
    <submittedName>
        <fullName evidence="1">Uncharacterized protein</fullName>
    </submittedName>
</protein>
<evidence type="ECO:0000313" key="2">
    <source>
        <dbReference type="Proteomes" id="UP000766486"/>
    </source>
</evidence>
<sequence>MSRLLLRVKGPRAEELLGHALGIDVNWRQDAMELTIGRRELLGVWELILMTRHRHCFDRQNKVFALHAFIQRLVPRFCAPDYRKSLNKILLETLSKLRQYDPVVIRNFMCLWLLRASNGEDDFAAKQFTNRTFFCTDTGLLETCLDRLQEGDVIAISPDLPHRFVVRKRLGLSGAPHHYCVVELEDMTVDDQLSNEIHEAPLTEIYIH</sequence>
<keyword evidence="2" id="KW-1185">Reference proteome</keyword>